<keyword evidence="2" id="KW-0539">Nucleus</keyword>
<reference evidence="5 6" key="1">
    <citation type="journal article" date="2020" name="Genomics">
        <title>Complete, high-quality genomes from long-read metagenomic sequencing of two wolf lichen thalli reveals enigmatic genome architecture.</title>
        <authorList>
            <person name="McKenzie S.K."/>
            <person name="Walston R.F."/>
            <person name="Allen J.L."/>
        </authorList>
    </citation>
    <scope>NUCLEOTIDE SEQUENCE [LARGE SCALE GENOMIC DNA]</scope>
    <source>
        <strain evidence="5">WasteWater2</strain>
    </source>
</reference>
<keyword evidence="6" id="KW-1185">Reference proteome</keyword>
<feature type="domain" description="Zn(2)-C6 fungal-type" evidence="4">
    <location>
        <begin position="30"/>
        <end position="59"/>
    </location>
</feature>
<dbReference type="SUPFAM" id="SSF57701">
    <property type="entry name" value="Zn2/Cys6 DNA-binding domain"/>
    <property type="match status" value="1"/>
</dbReference>
<dbReference type="SMART" id="SM00066">
    <property type="entry name" value="GAL4"/>
    <property type="match status" value="1"/>
</dbReference>
<dbReference type="CDD" id="cd00067">
    <property type="entry name" value="GAL4"/>
    <property type="match status" value="1"/>
</dbReference>
<dbReference type="CDD" id="cd12148">
    <property type="entry name" value="fungal_TF_MHR"/>
    <property type="match status" value="1"/>
</dbReference>
<dbReference type="InterPro" id="IPR007219">
    <property type="entry name" value="XnlR_reg_dom"/>
</dbReference>
<feature type="compositionally biased region" description="Basic and acidic residues" evidence="3">
    <location>
        <begin position="193"/>
        <end position="202"/>
    </location>
</feature>
<dbReference type="RefSeq" id="XP_037158798.1">
    <property type="nucleotide sequence ID" value="XM_037314346.1"/>
</dbReference>
<dbReference type="Gene3D" id="4.10.240.10">
    <property type="entry name" value="Zn(2)-C6 fungal-type DNA-binding domain"/>
    <property type="match status" value="1"/>
</dbReference>
<evidence type="ECO:0000256" key="2">
    <source>
        <dbReference type="ARBA" id="ARBA00023242"/>
    </source>
</evidence>
<evidence type="ECO:0000256" key="3">
    <source>
        <dbReference type="SAM" id="MobiDB-lite"/>
    </source>
</evidence>
<feature type="compositionally biased region" description="Low complexity" evidence="3">
    <location>
        <begin position="134"/>
        <end position="147"/>
    </location>
</feature>
<dbReference type="InterPro" id="IPR036864">
    <property type="entry name" value="Zn2-C6_fun-type_DNA-bd_sf"/>
</dbReference>
<dbReference type="Pfam" id="PF04082">
    <property type="entry name" value="Fungal_trans"/>
    <property type="match status" value="1"/>
</dbReference>
<keyword evidence="1" id="KW-0479">Metal-binding</keyword>
<feature type="region of interest" description="Disordered" evidence="3">
    <location>
        <begin position="186"/>
        <end position="214"/>
    </location>
</feature>
<dbReference type="InterPro" id="IPR001138">
    <property type="entry name" value="Zn2Cys6_DnaBD"/>
</dbReference>
<dbReference type="PANTHER" id="PTHR47431">
    <property type="entry name" value="ZN(II)2CYS6 TRANSCRIPTION FACTOR (EUROFUNG)-RELATED"/>
    <property type="match status" value="1"/>
</dbReference>
<name>A0A8H6CNF8_9LECA</name>
<organism evidence="5 6">
    <name type="scientific">Letharia columbiana</name>
    <dbReference type="NCBI Taxonomy" id="112416"/>
    <lineage>
        <taxon>Eukaryota</taxon>
        <taxon>Fungi</taxon>
        <taxon>Dikarya</taxon>
        <taxon>Ascomycota</taxon>
        <taxon>Pezizomycotina</taxon>
        <taxon>Lecanoromycetes</taxon>
        <taxon>OSLEUM clade</taxon>
        <taxon>Lecanoromycetidae</taxon>
        <taxon>Lecanorales</taxon>
        <taxon>Lecanorineae</taxon>
        <taxon>Parmeliaceae</taxon>
        <taxon>Letharia</taxon>
    </lineage>
</organism>
<gene>
    <name evidence="5" type="ORF">HO173_012477</name>
</gene>
<dbReference type="EMBL" id="JACCJC010000091">
    <property type="protein sequence ID" value="KAF6226647.1"/>
    <property type="molecule type" value="Genomic_DNA"/>
</dbReference>
<feature type="region of interest" description="Disordered" evidence="3">
    <location>
        <begin position="133"/>
        <end position="152"/>
    </location>
</feature>
<dbReference type="GO" id="GO:0000981">
    <property type="term" value="F:DNA-binding transcription factor activity, RNA polymerase II-specific"/>
    <property type="evidence" value="ECO:0007669"/>
    <property type="project" value="InterPro"/>
</dbReference>
<comment type="caution">
    <text evidence="5">The sequence shown here is derived from an EMBL/GenBank/DDBJ whole genome shotgun (WGS) entry which is preliminary data.</text>
</comment>
<feature type="region of interest" description="Disordered" evidence="3">
    <location>
        <begin position="58"/>
        <end position="82"/>
    </location>
</feature>
<dbReference type="GeneID" id="59294111"/>
<dbReference type="PROSITE" id="PS00463">
    <property type="entry name" value="ZN2_CY6_FUNGAL_1"/>
    <property type="match status" value="1"/>
</dbReference>
<dbReference type="OrthoDB" id="10250282at2759"/>
<dbReference type="AlphaFoldDB" id="A0A8H6CNF8"/>
<proteinExistence type="predicted"/>
<dbReference type="GO" id="GO:0003677">
    <property type="term" value="F:DNA binding"/>
    <property type="evidence" value="ECO:0007669"/>
    <property type="project" value="InterPro"/>
</dbReference>
<protein>
    <recommendedName>
        <fullName evidence="4">Zn(2)-C6 fungal-type domain-containing protein</fullName>
    </recommendedName>
</protein>
<accession>A0A8H6CNF8</accession>
<evidence type="ECO:0000313" key="6">
    <source>
        <dbReference type="Proteomes" id="UP000578531"/>
    </source>
</evidence>
<dbReference type="Proteomes" id="UP000578531">
    <property type="component" value="Unassembled WGS sequence"/>
</dbReference>
<dbReference type="PANTHER" id="PTHR47431:SF5">
    <property type="entry name" value="ZN(II)2CYS6 TRANSCRIPTION FACTOR (EUROFUNG)"/>
    <property type="match status" value="1"/>
</dbReference>
<dbReference type="GO" id="GO:0006351">
    <property type="term" value="P:DNA-templated transcription"/>
    <property type="evidence" value="ECO:0007669"/>
    <property type="project" value="InterPro"/>
</dbReference>
<dbReference type="PROSITE" id="PS50048">
    <property type="entry name" value="ZN2_CY6_FUNGAL_2"/>
    <property type="match status" value="1"/>
</dbReference>
<dbReference type="Pfam" id="PF00172">
    <property type="entry name" value="Zn_clus"/>
    <property type="match status" value="1"/>
</dbReference>
<dbReference type="GO" id="GO:0008270">
    <property type="term" value="F:zinc ion binding"/>
    <property type="evidence" value="ECO:0007669"/>
    <property type="project" value="InterPro"/>
</dbReference>
<sequence>MASTATALRTPARRTTIAKKKFAVPPVKVACLACRASRTRCDGKKVCTNCSTRGRECQYTKSKRGGPRAPRSKVSQKQPQVEDRDMTFNWNDEDFVFDEAPSFISPGAGLSQLDFSQDSDFIYDSLFTSSVQFDGQSSGSSPQSRPDSLPERASPIVRVYGSDEDLLNAYYVFIHPYFPVLPPPVSSPVVDRPSSRPRDEHRKGHRSNVRSDFEPSSPITLAISTILALVPHHDDEDPANPESVLYRRKFAQSFAESTMESVEIESEILDSDSSPSRALTGSSPTARRGSFHPNVPVEIESVIALLILSIYEYAQRGNISKMRTRAGQALISAMDMSLHSQGDNEGEFAEAKRRAWWMCYTCACQGSIVSSTPPTVSVHDPRFTTRYPSIRSDPDAWPFFLSAQQTILAATQFILDQNKALEMKSNMSFVYEKMHELNSRLDPLLARADGWTTYSSAMPVDASEAVVALALKSIARIKLNSARIKLNRYCAFTDRALFSEKHCDLKSSGQYLNPRGGEHSTMTPAPACGCGDLFDNSSFSSISRSPSSPLSSRSSSMSSLGSIPSISDVPELNLPFSSHLAARYCLKAALNIAQSFEALPYPNLTGNQESLVPSSSSHSGKAPRTMPSFACCAMQSSYAMLMICHKIRATNGEGFIYQRNEHLVSNLTSQLRNGLQKVVGALDNYSMTFEALTGMRDQVRAATDAALPSVS</sequence>
<feature type="region of interest" description="Disordered" evidence="3">
    <location>
        <begin position="265"/>
        <end position="292"/>
    </location>
</feature>
<evidence type="ECO:0000259" key="4">
    <source>
        <dbReference type="PROSITE" id="PS50048"/>
    </source>
</evidence>
<evidence type="ECO:0000256" key="1">
    <source>
        <dbReference type="ARBA" id="ARBA00022723"/>
    </source>
</evidence>
<evidence type="ECO:0000313" key="5">
    <source>
        <dbReference type="EMBL" id="KAF6226647.1"/>
    </source>
</evidence>